<dbReference type="SUPFAM" id="SSF50729">
    <property type="entry name" value="PH domain-like"/>
    <property type="match status" value="1"/>
</dbReference>
<dbReference type="Proteomes" id="UP000095287">
    <property type="component" value="Unplaced"/>
</dbReference>
<organism evidence="6 7">
    <name type="scientific">Steinernema glaseri</name>
    <dbReference type="NCBI Taxonomy" id="37863"/>
    <lineage>
        <taxon>Eukaryota</taxon>
        <taxon>Metazoa</taxon>
        <taxon>Ecdysozoa</taxon>
        <taxon>Nematoda</taxon>
        <taxon>Chromadorea</taxon>
        <taxon>Rhabditida</taxon>
        <taxon>Tylenchina</taxon>
        <taxon>Panagrolaimomorpha</taxon>
        <taxon>Strongyloidoidea</taxon>
        <taxon>Steinernematidae</taxon>
        <taxon>Steinernema</taxon>
    </lineage>
</organism>
<dbReference type="SUPFAM" id="SSF51045">
    <property type="entry name" value="WW domain"/>
    <property type="match status" value="1"/>
</dbReference>
<dbReference type="PROSITE" id="PS50020">
    <property type="entry name" value="WW_DOMAIN_2"/>
    <property type="match status" value="1"/>
</dbReference>
<name>A0A1I7Y8B8_9BILA</name>
<keyword evidence="6" id="KW-1185">Reference proteome</keyword>
<dbReference type="FunFam" id="1.10.555.10:FF:000003">
    <property type="entry name" value="Putative rho GTPase-activating protein 12"/>
    <property type="match status" value="1"/>
</dbReference>
<evidence type="ECO:0000256" key="2">
    <source>
        <dbReference type="SAM" id="MobiDB-lite"/>
    </source>
</evidence>
<feature type="compositionally biased region" description="Polar residues" evidence="2">
    <location>
        <begin position="165"/>
        <end position="185"/>
    </location>
</feature>
<dbReference type="InterPro" id="IPR011993">
    <property type="entry name" value="PH-like_dom_sf"/>
</dbReference>
<dbReference type="InterPro" id="IPR008936">
    <property type="entry name" value="Rho_GTPase_activation_prot"/>
</dbReference>
<feature type="region of interest" description="Disordered" evidence="2">
    <location>
        <begin position="59"/>
        <end position="79"/>
    </location>
</feature>
<dbReference type="WBParaSite" id="L893_g13506.t1">
    <property type="protein sequence ID" value="L893_g13506.t1"/>
    <property type="gene ID" value="L893_g13506"/>
</dbReference>
<dbReference type="Pfam" id="PF00620">
    <property type="entry name" value="RhoGAP"/>
    <property type="match status" value="1"/>
</dbReference>
<dbReference type="Gene3D" id="2.20.70.10">
    <property type="match status" value="1"/>
</dbReference>
<dbReference type="InterPro" id="IPR000198">
    <property type="entry name" value="RhoGAP_dom"/>
</dbReference>
<evidence type="ECO:0000259" key="5">
    <source>
        <dbReference type="PROSITE" id="PS50238"/>
    </source>
</evidence>
<protein>
    <submittedName>
        <fullName evidence="7">Rho-GAP domain-containing protein</fullName>
    </submittedName>
</protein>
<dbReference type="Pfam" id="PF00169">
    <property type="entry name" value="PH"/>
    <property type="match status" value="1"/>
</dbReference>
<sequence length="794" mass="88443">MSVSTVSSTPGDCKSLLLDDTNFHRHRPASLARHSVYRFPVPVDDQLDAVVIDAAIPSTSSNRNANDDVRDASSPNDDVFDAPEHVYANLVELEAINRRPVPPAPEPDEAPIRHMPNGWDEYRTRGGRSYFYCPETGVCQWKPPRMLLSAAQVNLLMLNRRASEDNGTASTMKPSQVAATLDSPTVTPPTPRRDKERNPEDQDVQCNDYLDTTVALATMDDLRPESPPVEIAPSKPPSSGTIHEAAPPGSANSSPEMVNSVDSGISRGSISYRNQGYGLSRPPIIHHHNLILDSGNGTDPVHNSPGAALAAQSFESLVSCIPGARCSTNFSQKTIKSGMLEKCKITEGGQKLKKREWGQCFVFLSSAHLIFYKDERSAERHGKHYSAPLGMCDLRGARLMWAEKDKVKDKRRKHVFLLELAEGTEFLFSSAMPNDINGWFHALRQVISKLPQAELYPAPVCVFDSSSAAVLQRNGSSVSFRAAPSTVSNSPFSLKNFRHSTKVPVKCTPTKVDPMSSSMIEATSSNSVDQIPCSDQHQPPSRESIIERLKRFFRTRPSVESLREKGIYRPEPVFGSTLQTICTHECSRVPKFIRVVTEVIEAKGLDTDGLYRVSGNLSSVQKIRCRVDQDDYRELLKEEDVHVLTGALKLFFRELSEPLFPLSMAKEFMNAIKLVNAKQKFKAIDDLLMRLPLVNRETLKALLRHLQKVANHSDQNRMQIHSLAIMFGPTLFSCDHRSASQRFNSGEKKKRKNAANEPPPAQPSQNLAFIMIQQGQVVEYILQELNKFTFMKSQ</sequence>
<feature type="domain" description="WW" evidence="4">
    <location>
        <begin position="113"/>
        <end position="146"/>
    </location>
</feature>
<reference evidence="7" key="1">
    <citation type="submission" date="2016-11" db="UniProtKB">
        <authorList>
            <consortium name="WormBaseParasite"/>
        </authorList>
    </citation>
    <scope>IDENTIFICATION</scope>
</reference>
<dbReference type="SUPFAM" id="SSF48350">
    <property type="entry name" value="GTPase activation domain, GAP"/>
    <property type="match status" value="1"/>
</dbReference>
<dbReference type="InterPro" id="IPR036020">
    <property type="entry name" value="WW_dom_sf"/>
</dbReference>
<dbReference type="Gene3D" id="2.30.29.30">
    <property type="entry name" value="Pleckstrin-homology domain (PH domain)/Phosphotyrosine-binding domain (PTB)"/>
    <property type="match status" value="1"/>
</dbReference>
<evidence type="ECO:0000259" key="3">
    <source>
        <dbReference type="PROSITE" id="PS50003"/>
    </source>
</evidence>
<dbReference type="AlphaFoldDB" id="A0A1I7Y8B8"/>
<dbReference type="SMART" id="SM00324">
    <property type="entry name" value="RhoGAP"/>
    <property type="match status" value="1"/>
</dbReference>
<feature type="compositionally biased region" description="Basic and acidic residues" evidence="2">
    <location>
        <begin position="191"/>
        <end position="200"/>
    </location>
</feature>
<dbReference type="GO" id="GO:0005737">
    <property type="term" value="C:cytoplasm"/>
    <property type="evidence" value="ECO:0007669"/>
    <property type="project" value="TreeGrafter"/>
</dbReference>
<feature type="domain" description="Rho-GAP" evidence="5">
    <location>
        <begin position="576"/>
        <end position="789"/>
    </location>
</feature>
<feature type="region of interest" description="Disordered" evidence="2">
    <location>
        <begin position="164"/>
        <end position="207"/>
    </location>
</feature>
<feature type="region of interest" description="Disordered" evidence="2">
    <location>
        <begin position="222"/>
        <end position="256"/>
    </location>
</feature>
<evidence type="ECO:0000256" key="1">
    <source>
        <dbReference type="ARBA" id="ARBA00022468"/>
    </source>
</evidence>
<keyword evidence="1" id="KW-0343">GTPase activation</keyword>
<dbReference type="SMART" id="SM00233">
    <property type="entry name" value="PH"/>
    <property type="match status" value="1"/>
</dbReference>
<dbReference type="SMART" id="SM00456">
    <property type="entry name" value="WW"/>
    <property type="match status" value="1"/>
</dbReference>
<dbReference type="InterPro" id="IPR001849">
    <property type="entry name" value="PH_domain"/>
</dbReference>
<accession>A0A1I7Y8B8</accession>
<dbReference type="PROSITE" id="PS50238">
    <property type="entry name" value="RHOGAP"/>
    <property type="match status" value="1"/>
</dbReference>
<dbReference type="GO" id="GO:0005096">
    <property type="term" value="F:GTPase activator activity"/>
    <property type="evidence" value="ECO:0007669"/>
    <property type="project" value="UniProtKB-KW"/>
</dbReference>
<evidence type="ECO:0000259" key="4">
    <source>
        <dbReference type="PROSITE" id="PS50020"/>
    </source>
</evidence>
<dbReference type="InterPro" id="IPR001202">
    <property type="entry name" value="WW_dom"/>
</dbReference>
<dbReference type="PROSITE" id="PS50003">
    <property type="entry name" value="PH_DOMAIN"/>
    <property type="match status" value="1"/>
</dbReference>
<evidence type="ECO:0000313" key="6">
    <source>
        <dbReference type="Proteomes" id="UP000095287"/>
    </source>
</evidence>
<dbReference type="CDD" id="cd13233">
    <property type="entry name" value="PH_ARHGAP9-like"/>
    <property type="match status" value="1"/>
</dbReference>
<dbReference type="PANTHER" id="PTHR23176">
    <property type="entry name" value="RHO/RAC/CDC GTPASE-ACTIVATING PROTEIN"/>
    <property type="match status" value="1"/>
</dbReference>
<dbReference type="PANTHER" id="PTHR23176:SF129">
    <property type="entry name" value="RHO GTPASE ACTIVATING PROTEIN AT 16F, ISOFORM E-RELATED"/>
    <property type="match status" value="1"/>
</dbReference>
<feature type="region of interest" description="Disordered" evidence="2">
    <location>
        <begin position="742"/>
        <end position="763"/>
    </location>
</feature>
<proteinExistence type="predicted"/>
<feature type="domain" description="PH" evidence="3">
    <location>
        <begin position="333"/>
        <end position="448"/>
    </location>
</feature>
<dbReference type="Gene3D" id="1.10.555.10">
    <property type="entry name" value="Rho GTPase activation protein"/>
    <property type="match status" value="1"/>
</dbReference>
<dbReference type="CDD" id="cd00201">
    <property type="entry name" value="WW"/>
    <property type="match status" value="1"/>
</dbReference>
<evidence type="ECO:0000313" key="7">
    <source>
        <dbReference type="WBParaSite" id="L893_g13506.t1"/>
    </source>
</evidence>
<dbReference type="GO" id="GO:0007165">
    <property type="term" value="P:signal transduction"/>
    <property type="evidence" value="ECO:0007669"/>
    <property type="project" value="InterPro"/>
</dbReference>
<dbReference type="InterPro" id="IPR050729">
    <property type="entry name" value="Rho-GAP"/>
</dbReference>